<gene>
    <name evidence="1" type="ORF">TIFTF001_050627</name>
</gene>
<proteinExistence type="predicted"/>
<keyword evidence="2" id="KW-1185">Reference proteome</keyword>
<reference evidence="1" key="1">
    <citation type="submission" date="2023-07" db="EMBL/GenBank/DDBJ databases">
        <title>draft genome sequence of fig (Ficus carica).</title>
        <authorList>
            <person name="Takahashi T."/>
            <person name="Nishimura K."/>
        </authorList>
    </citation>
    <scope>NUCLEOTIDE SEQUENCE</scope>
</reference>
<sequence length="73" mass="7808">MVMPLSSLSPVSQLFSVSGDFPASGLPHLRLENAFVDAVVLFIGSRNHDGGRRGTQFELRFARSIGGNGGFND</sequence>
<evidence type="ECO:0000313" key="2">
    <source>
        <dbReference type="Proteomes" id="UP001187192"/>
    </source>
</evidence>
<organism evidence="1 2">
    <name type="scientific">Ficus carica</name>
    <name type="common">Common fig</name>
    <dbReference type="NCBI Taxonomy" id="3494"/>
    <lineage>
        <taxon>Eukaryota</taxon>
        <taxon>Viridiplantae</taxon>
        <taxon>Streptophyta</taxon>
        <taxon>Embryophyta</taxon>
        <taxon>Tracheophyta</taxon>
        <taxon>Spermatophyta</taxon>
        <taxon>Magnoliopsida</taxon>
        <taxon>eudicotyledons</taxon>
        <taxon>Gunneridae</taxon>
        <taxon>Pentapetalae</taxon>
        <taxon>rosids</taxon>
        <taxon>fabids</taxon>
        <taxon>Rosales</taxon>
        <taxon>Moraceae</taxon>
        <taxon>Ficeae</taxon>
        <taxon>Ficus</taxon>
    </lineage>
</organism>
<protein>
    <submittedName>
        <fullName evidence="1">Uncharacterized protein</fullName>
    </submittedName>
</protein>
<comment type="caution">
    <text evidence="1">The sequence shown here is derived from an EMBL/GenBank/DDBJ whole genome shotgun (WGS) entry which is preliminary data.</text>
</comment>
<dbReference type="EMBL" id="BTGU01008528">
    <property type="protein sequence ID" value="GMN29844.1"/>
    <property type="molecule type" value="Genomic_DNA"/>
</dbReference>
<evidence type="ECO:0000313" key="1">
    <source>
        <dbReference type="EMBL" id="GMN29844.1"/>
    </source>
</evidence>
<accession>A0AA88D843</accession>
<dbReference type="AlphaFoldDB" id="A0AA88D843"/>
<name>A0AA88D843_FICCA</name>
<dbReference type="Proteomes" id="UP001187192">
    <property type="component" value="Unassembled WGS sequence"/>
</dbReference>